<dbReference type="Proteomes" id="UP000667802">
    <property type="component" value="Unassembled WGS sequence"/>
</dbReference>
<evidence type="ECO:0000313" key="3">
    <source>
        <dbReference type="EMBL" id="MDR9894764.1"/>
    </source>
</evidence>
<name>A0AAP5I4V8_9CYAN</name>
<dbReference type="SUPFAM" id="SSF53756">
    <property type="entry name" value="UDP-Glycosyltransferase/glycogen phosphorylase"/>
    <property type="match status" value="1"/>
</dbReference>
<protein>
    <submittedName>
        <fullName evidence="3">Glycosyltransferase</fullName>
    </submittedName>
</protein>
<organism evidence="3 4">
    <name type="scientific">Aetokthonos hydrillicola Thurmond2011</name>
    <dbReference type="NCBI Taxonomy" id="2712845"/>
    <lineage>
        <taxon>Bacteria</taxon>
        <taxon>Bacillati</taxon>
        <taxon>Cyanobacteriota</taxon>
        <taxon>Cyanophyceae</taxon>
        <taxon>Nostocales</taxon>
        <taxon>Hapalosiphonaceae</taxon>
        <taxon>Aetokthonos</taxon>
    </lineage>
</organism>
<dbReference type="Gene3D" id="3.40.50.2000">
    <property type="entry name" value="Glycogen Phosphorylase B"/>
    <property type="match status" value="2"/>
</dbReference>
<feature type="domain" description="Glycosyl transferase family 1" evidence="1">
    <location>
        <begin position="198"/>
        <end position="345"/>
    </location>
</feature>
<dbReference type="AlphaFoldDB" id="A0AAP5I4V8"/>
<dbReference type="Pfam" id="PF13439">
    <property type="entry name" value="Glyco_transf_4"/>
    <property type="match status" value="1"/>
</dbReference>
<evidence type="ECO:0000313" key="4">
    <source>
        <dbReference type="Proteomes" id="UP000667802"/>
    </source>
</evidence>
<proteinExistence type="predicted"/>
<evidence type="ECO:0000259" key="2">
    <source>
        <dbReference type="Pfam" id="PF13439"/>
    </source>
</evidence>
<dbReference type="InterPro" id="IPR001296">
    <property type="entry name" value="Glyco_trans_1"/>
</dbReference>
<dbReference type="EMBL" id="JAALHA020000003">
    <property type="protein sequence ID" value="MDR9894764.1"/>
    <property type="molecule type" value="Genomic_DNA"/>
</dbReference>
<dbReference type="InterPro" id="IPR028098">
    <property type="entry name" value="Glyco_trans_4-like_N"/>
</dbReference>
<gene>
    <name evidence="3" type="ORF">G7B40_009305</name>
</gene>
<feature type="domain" description="Glycosyltransferase subfamily 4-like N-terminal" evidence="2">
    <location>
        <begin position="23"/>
        <end position="181"/>
    </location>
</feature>
<reference evidence="4" key="1">
    <citation type="journal article" date="2021" name="Science">
        <title>Hunting the eagle killer: A cyanobacterial neurotoxin causes vacuolar myelinopathy.</title>
        <authorList>
            <person name="Breinlinger S."/>
            <person name="Phillips T.J."/>
            <person name="Haram B.N."/>
            <person name="Mares J."/>
            <person name="Martinez Yerena J.A."/>
            <person name="Hrouzek P."/>
            <person name="Sobotka R."/>
            <person name="Henderson W.M."/>
            <person name="Schmieder P."/>
            <person name="Williams S.M."/>
            <person name="Lauderdale J.D."/>
            <person name="Wilde H.D."/>
            <person name="Gerrin W."/>
            <person name="Kust A."/>
            <person name="Washington J.W."/>
            <person name="Wagner C."/>
            <person name="Geier B."/>
            <person name="Liebeke M."/>
            <person name="Enke H."/>
            <person name="Niedermeyer T.H.J."/>
            <person name="Wilde S.B."/>
        </authorList>
    </citation>
    <scope>NUCLEOTIDE SEQUENCE [LARGE SCALE GENOMIC DNA]</scope>
    <source>
        <strain evidence="4">Thurmond2011</strain>
    </source>
</reference>
<accession>A0AAP5I4V8</accession>
<dbReference type="PANTHER" id="PTHR12526">
    <property type="entry name" value="GLYCOSYLTRANSFERASE"/>
    <property type="match status" value="1"/>
</dbReference>
<keyword evidence="4" id="KW-1185">Reference proteome</keyword>
<dbReference type="Pfam" id="PF00534">
    <property type="entry name" value="Glycos_transf_1"/>
    <property type="match status" value="1"/>
</dbReference>
<dbReference type="CDD" id="cd03811">
    <property type="entry name" value="GT4_GT28_WabH-like"/>
    <property type="match status" value="1"/>
</dbReference>
<sequence length="390" mass="43118">MNKDLMPESKTDIAIFLRGLYEGGAERIMLNLASAFAQRDLNVDLVLARAEGSYLPQVPTGIRIVDLKARWMPSSFPKLARYLSRDRPKTLLAALHYPCEIALWAKRLTRVSTRIVVTEHNTLSVEAQRIPQTSVRLSPLAAKLFYPWADGIVAVSQGVAQDLANITKLPNKRIQVIYNPVIVPEIFTKAKESVNHPWFKPGEPPVILGVGRLYPQKDFATLIRAFALVRQLSRARLVILGTGPQQPYLENLIHELNLEQDVVLLGFVENPYAYMAKAAVFVLSSAWEGLGNVLIEAMAVGTPVISTNCPSGPAEILADGKYGSLTPVGDPKAMAQAILSILAGNTKKVDSTWLHQFTLEACSEKYLNILNRSQKSEVRSQESVVERRLG</sequence>
<comment type="caution">
    <text evidence="3">The sequence shown here is derived from an EMBL/GenBank/DDBJ whole genome shotgun (WGS) entry which is preliminary data.</text>
</comment>
<dbReference type="PANTHER" id="PTHR12526:SF630">
    <property type="entry name" value="GLYCOSYLTRANSFERASE"/>
    <property type="match status" value="1"/>
</dbReference>
<evidence type="ECO:0000259" key="1">
    <source>
        <dbReference type="Pfam" id="PF00534"/>
    </source>
</evidence>